<dbReference type="Gene3D" id="3.20.20.100">
    <property type="entry name" value="NADP-dependent oxidoreductase domain"/>
    <property type="match status" value="1"/>
</dbReference>
<dbReference type="RefSeq" id="WP_207543579.1">
    <property type="nucleotide sequence ID" value="NZ_FNEJ01000005.1"/>
</dbReference>
<evidence type="ECO:0000256" key="1">
    <source>
        <dbReference type="SAM" id="MobiDB-lite"/>
    </source>
</evidence>
<proteinExistence type="predicted"/>
<dbReference type="InterPro" id="IPR023210">
    <property type="entry name" value="NADP_OxRdtase_dom"/>
</dbReference>
<feature type="compositionally biased region" description="Basic and acidic residues" evidence="1">
    <location>
        <begin position="322"/>
        <end position="338"/>
    </location>
</feature>
<dbReference type="EMBL" id="FNEJ01000005">
    <property type="protein sequence ID" value="SDI46142.1"/>
    <property type="molecule type" value="Genomic_DNA"/>
</dbReference>
<dbReference type="InterPro" id="IPR036812">
    <property type="entry name" value="NAD(P)_OxRdtase_dom_sf"/>
</dbReference>
<dbReference type="PANTHER" id="PTHR43312">
    <property type="entry name" value="D-THREO-ALDOSE 1-DEHYDROGENASE"/>
    <property type="match status" value="1"/>
</dbReference>
<keyword evidence="4" id="KW-1185">Reference proteome</keyword>
<dbReference type="STRING" id="555512.SAMN04487993_100541"/>
<organism evidence="3 4">
    <name type="scientific">Salipiger marinus</name>
    <dbReference type="NCBI Taxonomy" id="555512"/>
    <lineage>
        <taxon>Bacteria</taxon>
        <taxon>Pseudomonadati</taxon>
        <taxon>Pseudomonadota</taxon>
        <taxon>Alphaproteobacteria</taxon>
        <taxon>Rhodobacterales</taxon>
        <taxon>Roseobacteraceae</taxon>
        <taxon>Salipiger</taxon>
    </lineage>
</organism>
<evidence type="ECO:0000313" key="4">
    <source>
        <dbReference type="Proteomes" id="UP000199093"/>
    </source>
</evidence>
<dbReference type="SUPFAM" id="SSF51430">
    <property type="entry name" value="NAD(P)-linked oxidoreductase"/>
    <property type="match status" value="1"/>
</dbReference>
<evidence type="ECO:0000259" key="2">
    <source>
        <dbReference type="Pfam" id="PF00248"/>
    </source>
</evidence>
<protein>
    <submittedName>
        <fullName evidence="3">Aldo/keto reductase family protein</fullName>
    </submittedName>
</protein>
<dbReference type="Proteomes" id="UP000199093">
    <property type="component" value="Unassembled WGS sequence"/>
</dbReference>
<reference evidence="3 4" key="1">
    <citation type="submission" date="2016-10" db="EMBL/GenBank/DDBJ databases">
        <authorList>
            <person name="de Groot N.N."/>
        </authorList>
    </citation>
    <scope>NUCLEOTIDE SEQUENCE [LARGE SCALE GENOMIC DNA]</scope>
    <source>
        <strain evidence="3 4">DSM 26424</strain>
    </source>
</reference>
<gene>
    <name evidence="3" type="ORF">SAMN04487993_100541</name>
</gene>
<feature type="domain" description="NADP-dependent oxidoreductase" evidence="2">
    <location>
        <begin position="6"/>
        <end position="162"/>
    </location>
</feature>
<dbReference type="PANTHER" id="PTHR43312:SF1">
    <property type="entry name" value="NADP-DEPENDENT OXIDOREDUCTASE DOMAIN-CONTAINING PROTEIN"/>
    <property type="match status" value="1"/>
</dbReference>
<dbReference type="InterPro" id="IPR053135">
    <property type="entry name" value="AKR2_Oxidoreductase"/>
</dbReference>
<feature type="region of interest" description="Disordered" evidence="1">
    <location>
        <begin position="265"/>
        <end position="351"/>
    </location>
</feature>
<dbReference type="Pfam" id="PF00248">
    <property type="entry name" value="Aldo_ket_red"/>
    <property type="match status" value="1"/>
</dbReference>
<accession>A0A1G8KRX5</accession>
<name>A0A1G8KRX5_9RHOB</name>
<sequence>MWCPVIDLMQCHSMTNAGVVLPLMQAWKSEGQIGHVGVTHHESSYQAELTGFIERGAGDVVQTSHSILNRAAEHRLLPAAADRGIGVFVNLPLEKARLMHVVAEEPLPDFEQDFGARSWAQFLLKWVIAHPAATCVLCGTSNPDHMSDTQMTMRGPLPDEPMRRRMLRHMETIPGFSTIGTLPWYPDKDALYRAQIRSAQAAARTAKFRRRGRSGHIRLKAPRREETSGRTAGDGTAALSSASRAVGPMRACRFGSGCAGPGLGQARGRDAAAPGAGHGGAGSRRSARRSGLLCGGQDRPGPPHTHGLCHRKREAAQPPSGCRKDRIGKRGRDRDHAGLSRSPRRRVAVKERDMHIGRVVHGTHRR</sequence>
<dbReference type="AlphaFoldDB" id="A0A1G8KRX5"/>
<feature type="region of interest" description="Disordered" evidence="1">
    <location>
        <begin position="204"/>
        <end position="245"/>
    </location>
</feature>
<feature type="compositionally biased region" description="Basic residues" evidence="1">
    <location>
        <begin position="206"/>
        <end position="221"/>
    </location>
</feature>
<evidence type="ECO:0000313" key="3">
    <source>
        <dbReference type="EMBL" id="SDI46142.1"/>
    </source>
</evidence>